<gene>
    <name evidence="1" type="ORF">A3A77_02475</name>
</gene>
<protein>
    <submittedName>
        <fullName evidence="1">Uncharacterized protein</fullName>
    </submittedName>
</protein>
<name>A0A1G1VDJ2_9BACT</name>
<evidence type="ECO:0000313" key="1">
    <source>
        <dbReference type="EMBL" id="OGY13272.1"/>
    </source>
</evidence>
<proteinExistence type="predicted"/>
<comment type="caution">
    <text evidence="1">The sequence shown here is derived from an EMBL/GenBank/DDBJ whole genome shotgun (WGS) entry which is preliminary data.</text>
</comment>
<organism evidence="1 2">
    <name type="scientific">Candidatus Blackburnbacteria bacterium RIFCSPLOWO2_01_FULL_40_20</name>
    <dbReference type="NCBI Taxonomy" id="1797519"/>
    <lineage>
        <taxon>Bacteria</taxon>
        <taxon>Candidatus Blackburniibacteriota</taxon>
    </lineage>
</organism>
<reference evidence="1 2" key="1">
    <citation type="journal article" date="2016" name="Nat. Commun.">
        <title>Thousands of microbial genomes shed light on interconnected biogeochemical processes in an aquifer system.</title>
        <authorList>
            <person name="Anantharaman K."/>
            <person name="Brown C.T."/>
            <person name="Hug L.A."/>
            <person name="Sharon I."/>
            <person name="Castelle C.J."/>
            <person name="Probst A.J."/>
            <person name="Thomas B.C."/>
            <person name="Singh A."/>
            <person name="Wilkins M.J."/>
            <person name="Karaoz U."/>
            <person name="Brodie E.L."/>
            <person name="Williams K.H."/>
            <person name="Hubbard S.S."/>
            <person name="Banfield J.F."/>
        </authorList>
    </citation>
    <scope>NUCLEOTIDE SEQUENCE [LARGE SCALE GENOMIC DNA]</scope>
</reference>
<dbReference type="AlphaFoldDB" id="A0A1G1VDJ2"/>
<dbReference type="EMBL" id="MHCC01000017">
    <property type="protein sequence ID" value="OGY13272.1"/>
    <property type="molecule type" value="Genomic_DNA"/>
</dbReference>
<accession>A0A1G1VDJ2</accession>
<sequence length="205" mass="23183">MVETQIFYTNLAEIVSKLGCEDIKLKKLLLKSLGYENVSNGEATRWIEGVDLLIDKSSLETSASQIAFNMLPKALNMPAFSQFAEWSDDIYFELAEAIKNLGGNEKLIGYLKMIYYGRRVDKTDLGVDVYINNESANRLASDQFNDIPHHTFLSLDEAMDLNNLLEEFQIDNIDNDELKEFVSEELKPALEKAKELGKGMLVTAE</sequence>
<dbReference type="Proteomes" id="UP000178659">
    <property type="component" value="Unassembled WGS sequence"/>
</dbReference>
<evidence type="ECO:0000313" key="2">
    <source>
        <dbReference type="Proteomes" id="UP000178659"/>
    </source>
</evidence>